<dbReference type="Proteomes" id="UP000240009">
    <property type="component" value="Unassembled WGS sequence"/>
</dbReference>
<organism evidence="2 3">
    <name type="scientific">Blastopirellula marina</name>
    <dbReference type="NCBI Taxonomy" id="124"/>
    <lineage>
        <taxon>Bacteria</taxon>
        <taxon>Pseudomonadati</taxon>
        <taxon>Planctomycetota</taxon>
        <taxon>Planctomycetia</taxon>
        <taxon>Pirellulales</taxon>
        <taxon>Pirellulaceae</taxon>
        <taxon>Blastopirellula</taxon>
    </lineage>
</organism>
<dbReference type="RefSeq" id="WP_105355399.1">
    <property type="nucleotide sequence ID" value="NZ_PUIA01000051.1"/>
</dbReference>
<dbReference type="OrthoDB" id="258549at2"/>
<accession>A0A2S8F6X8</accession>
<gene>
    <name evidence="2" type="ORF">C5Y96_16165</name>
</gene>
<dbReference type="Gene3D" id="3.40.50.720">
    <property type="entry name" value="NAD(P)-binding Rossmann-like Domain"/>
    <property type="match status" value="1"/>
</dbReference>
<protein>
    <submittedName>
        <fullName evidence="2">LPS biosynthesis protein WbpP</fullName>
    </submittedName>
</protein>
<dbReference type="CDD" id="cd05256">
    <property type="entry name" value="UDP_AE_SDR_e"/>
    <property type="match status" value="1"/>
</dbReference>
<dbReference type="PRINTS" id="PR01713">
    <property type="entry name" value="NUCEPIMERASE"/>
</dbReference>
<comment type="caution">
    <text evidence="2">The sequence shown here is derived from an EMBL/GenBank/DDBJ whole genome shotgun (WGS) entry which is preliminary data.</text>
</comment>
<dbReference type="PANTHER" id="PTHR43245">
    <property type="entry name" value="BIFUNCTIONAL POLYMYXIN RESISTANCE PROTEIN ARNA"/>
    <property type="match status" value="1"/>
</dbReference>
<reference evidence="2 3" key="1">
    <citation type="submission" date="2018-02" db="EMBL/GenBank/DDBJ databases">
        <title>Comparative genomes isolates from brazilian mangrove.</title>
        <authorList>
            <person name="Araujo J.E."/>
            <person name="Taketani R.G."/>
            <person name="Silva M.C.P."/>
            <person name="Loureco M.V."/>
            <person name="Andreote F.D."/>
        </authorList>
    </citation>
    <scope>NUCLEOTIDE SEQUENCE [LARGE SCALE GENOMIC DNA]</scope>
    <source>
        <strain evidence="2 3">HEX-2 MGV</strain>
    </source>
</reference>
<evidence type="ECO:0000313" key="2">
    <source>
        <dbReference type="EMBL" id="PQO27917.1"/>
    </source>
</evidence>
<dbReference type="Gene3D" id="3.90.25.10">
    <property type="entry name" value="UDP-galactose 4-epimerase, domain 1"/>
    <property type="match status" value="1"/>
</dbReference>
<dbReference type="InterPro" id="IPR036291">
    <property type="entry name" value="NAD(P)-bd_dom_sf"/>
</dbReference>
<dbReference type="AlphaFoldDB" id="A0A2S8F6X8"/>
<evidence type="ECO:0000259" key="1">
    <source>
        <dbReference type="Pfam" id="PF01370"/>
    </source>
</evidence>
<proteinExistence type="predicted"/>
<dbReference type="SUPFAM" id="SSF51735">
    <property type="entry name" value="NAD(P)-binding Rossmann-fold domains"/>
    <property type="match status" value="1"/>
</dbReference>
<dbReference type="InterPro" id="IPR001509">
    <property type="entry name" value="Epimerase_deHydtase"/>
</dbReference>
<dbReference type="EMBL" id="PUIA01000051">
    <property type="protein sequence ID" value="PQO27917.1"/>
    <property type="molecule type" value="Genomic_DNA"/>
</dbReference>
<dbReference type="Pfam" id="PF01370">
    <property type="entry name" value="Epimerase"/>
    <property type="match status" value="1"/>
</dbReference>
<evidence type="ECO:0000313" key="3">
    <source>
        <dbReference type="Proteomes" id="UP000240009"/>
    </source>
</evidence>
<sequence length="314" mass="34303">MAKYLVTGGAGFIGSHIVDGLLARGDEVVIYDNLSTGSRKNLPDHANATFIEGSITDPEDLAQALDGVEYVFHQAALASVPLSVERPLDTNLHCVTGTLNVLNEARKAGVKRVVYAASSSAYGDQPYLAKRESDLPAPLSPYAVAKLAGEYYCQAFYHTYGLETVGLRYFNVFGPRQDPDSPYSAVIPIFLTLLLSGKQPIVYGDGQQSRDFTYVQNIVSANLKAMASDNVAGRIINVANGKSTSLLTLLRLLNEYLGTDVQAKHEPPRVGDVRDSMADNTLATKLLNYEIEVDFEEGLQRSIEYYRELALQRA</sequence>
<dbReference type="PANTHER" id="PTHR43245:SF13">
    <property type="entry name" value="UDP-D-APIOSE_UDP-D-XYLOSE SYNTHASE 2"/>
    <property type="match status" value="1"/>
</dbReference>
<name>A0A2S8F6X8_9BACT</name>
<feature type="domain" description="NAD-dependent epimerase/dehydratase" evidence="1">
    <location>
        <begin position="5"/>
        <end position="239"/>
    </location>
</feature>
<dbReference type="InterPro" id="IPR050177">
    <property type="entry name" value="Lipid_A_modif_metabolic_enz"/>
</dbReference>